<dbReference type="EMBL" id="RBNI01015836">
    <property type="protein sequence ID" value="RUP12616.1"/>
    <property type="molecule type" value="Genomic_DNA"/>
</dbReference>
<organism evidence="1 2">
    <name type="scientific">Jimgerdemannia flammicorona</name>
    <dbReference type="NCBI Taxonomy" id="994334"/>
    <lineage>
        <taxon>Eukaryota</taxon>
        <taxon>Fungi</taxon>
        <taxon>Fungi incertae sedis</taxon>
        <taxon>Mucoromycota</taxon>
        <taxon>Mucoromycotina</taxon>
        <taxon>Endogonomycetes</taxon>
        <taxon>Endogonales</taxon>
        <taxon>Endogonaceae</taxon>
        <taxon>Jimgerdemannia</taxon>
    </lineage>
</organism>
<dbReference type="Gene3D" id="3.30.200.20">
    <property type="entry name" value="Phosphorylase Kinase, domain 1"/>
    <property type="match status" value="1"/>
</dbReference>
<evidence type="ECO:0000313" key="2">
    <source>
        <dbReference type="Proteomes" id="UP000268093"/>
    </source>
</evidence>
<comment type="caution">
    <text evidence="1">The sequence shown here is derived from an EMBL/GenBank/DDBJ whole genome shotgun (WGS) entry which is preliminary data.</text>
</comment>
<sequence length="202" mass="22361">MPTSCRPWGKSASHLSVALLLPRRDGQACDESRVHIAGWDESGLGRNTLAIISIQTILKSTGNMTDKPEEYGQSTSEVRQGYVLLLVSRWFELNGVEKAVVGPGFKILLLLISLAPCSHQIDVLKLEKYLLNHIPGLKLPLQVSQFKLGQSNPTYLLNDAAYVTDMHSTIPFPNTWDHGYTCTEESQFTYPSLSAASTSQRK</sequence>
<dbReference type="Proteomes" id="UP000268093">
    <property type="component" value="Unassembled WGS sequence"/>
</dbReference>
<name>A0A433B981_9FUNG</name>
<dbReference type="AlphaFoldDB" id="A0A433B981"/>
<gene>
    <name evidence="1" type="ORF">BC936DRAFT_139803</name>
</gene>
<dbReference type="OrthoDB" id="191037at2759"/>
<proteinExistence type="predicted"/>
<accession>A0A433B981</accession>
<protein>
    <submittedName>
        <fullName evidence="1">Uncharacterized protein</fullName>
    </submittedName>
</protein>
<reference evidence="1 2" key="1">
    <citation type="journal article" date="2018" name="New Phytol.">
        <title>Phylogenomics of Endogonaceae and evolution of mycorrhizas within Mucoromycota.</title>
        <authorList>
            <person name="Chang Y."/>
            <person name="Desiro A."/>
            <person name="Na H."/>
            <person name="Sandor L."/>
            <person name="Lipzen A."/>
            <person name="Clum A."/>
            <person name="Barry K."/>
            <person name="Grigoriev I.V."/>
            <person name="Martin F.M."/>
            <person name="Stajich J.E."/>
            <person name="Smith M.E."/>
            <person name="Bonito G."/>
            <person name="Spatafora J.W."/>
        </authorList>
    </citation>
    <scope>NUCLEOTIDE SEQUENCE [LARGE SCALE GENOMIC DNA]</scope>
    <source>
        <strain evidence="1 2">GMNB39</strain>
    </source>
</reference>
<keyword evidence="2" id="KW-1185">Reference proteome</keyword>
<evidence type="ECO:0000313" key="1">
    <source>
        <dbReference type="EMBL" id="RUP12616.1"/>
    </source>
</evidence>